<evidence type="ECO:0000313" key="3">
    <source>
        <dbReference type="Proteomes" id="UP000011657"/>
    </source>
</evidence>
<dbReference type="AlphaFoldDB" id="M0BZS0"/>
<gene>
    <name evidence="2" type="ORF">C477_17875</name>
</gene>
<keyword evidence="3" id="KW-1185">Reference proteome</keyword>
<dbReference type="PANTHER" id="PTHR39967">
    <property type="match status" value="1"/>
</dbReference>
<dbReference type="Proteomes" id="UP000011657">
    <property type="component" value="Unassembled WGS sequence"/>
</dbReference>
<accession>M0BZS0</accession>
<name>M0BZS0_9EURY</name>
<evidence type="ECO:0000259" key="1">
    <source>
        <dbReference type="Pfam" id="PF13610"/>
    </source>
</evidence>
<dbReference type="eggNOG" id="arCOG02134">
    <property type="taxonomic scope" value="Archaea"/>
</dbReference>
<dbReference type="Pfam" id="PF13610">
    <property type="entry name" value="DDE_Tnp_IS240"/>
    <property type="match status" value="1"/>
</dbReference>
<feature type="domain" description="DDE" evidence="1">
    <location>
        <begin position="34"/>
        <end position="87"/>
    </location>
</feature>
<sequence length="107" mass="11749">MRPLGALCAPTVGESKIRLDSRTRSVLRTASLSQVAIDGTAVKITGNWSSVYDAIDLDSRLILDVAVFGRRGTDSAAAFLHRLIEKHDLFEMMFLVGGRLCECQRIP</sequence>
<protein>
    <submittedName>
        <fullName evidence="2">Integrase</fullName>
    </submittedName>
</protein>
<evidence type="ECO:0000313" key="2">
    <source>
        <dbReference type="EMBL" id="ELZ15567.1"/>
    </source>
</evidence>
<dbReference type="EMBL" id="AOIS01000057">
    <property type="protein sequence ID" value="ELZ15567.1"/>
    <property type="molecule type" value="Genomic_DNA"/>
</dbReference>
<organism evidence="2 3">
    <name type="scientific">Haloterrigena salina JCM 13891</name>
    <dbReference type="NCBI Taxonomy" id="1227488"/>
    <lineage>
        <taxon>Archaea</taxon>
        <taxon>Methanobacteriati</taxon>
        <taxon>Methanobacteriota</taxon>
        <taxon>Stenosarchaea group</taxon>
        <taxon>Halobacteria</taxon>
        <taxon>Halobacteriales</taxon>
        <taxon>Natrialbaceae</taxon>
        <taxon>Haloterrigena</taxon>
    </lineage>
</organism>
<dbReference type="PANTHER" id="PTHR39967:SF1">
    <property type="entry name" value="ISH14-TYPE TRANSPOSASE HSIRS44"/>
    <property type="match status" value="1"/>
</dbReference>
<dbReference type="InterPro" id="IPR032874">
    <property type="entry name" value="DDE_dom"/>
</dbReference>
<comment type="caution">
    <text evidence="2">The sequence shown here is derived from an EMBL/GenBank/DDBJ whole genome shotgun (WGS) entry which is preliminary data.</text>
</comment>
<reference evidence="2 3" key="1">
    <citation type="journal article" date="2014" name="PLoS Genet.">
        <title>Phylogenetically driven sequencing of extremely halophilic archaea reveals strategies for static and dynamic osmo-response.</title>
        <authorList>
            <person name="Becker E.A."/>
            <person name="Seitzer P.M."/>
            <person name="Tritt A."/>
            <person name="Larsen D."/>
            <person name="Krusor M."/>
            <person name="Yao A.I."/>
            <person name="Wu D."/>
            <person name="Madern D."/>
            <person name="Eisen J.A."/>
            <person name="Darling A.E."/>
            <person name="Facciotti M.T."/>
        </authorList>
    </citation>
    <scope>NUCLEOTIDE SEQUENCE [LARGE SCALE GENOMIC DNA]</scope>
    <source>
        <strain evidence="2 3">JCM 13891</strain>
    </source>
</reference>
<proteinExistence type="predicted"/>